<feature type="domain" description="Carrier" evidence="8">
    <location>
        <begin position="772"/>
        <end position="848"/>
    </location>
</feature>
<feature type="domain" description="Carrier" evidence="8">
    <location>
        <begin position="1886"/>
        <end position="1963"/>
    </location>
</feature>
<dbReference type="GO" id="GO:0031177">
    <property type="term" value="F:phosphopantetheine binding"/>
    <property type="evidence" value="ECO:0007669"/>
    <property type="project" value="InterPro"/>
</dbReference>
<dbReference type="PROSITE" id="PS52004">
    <property type="entry name" value="KS3_2"/>
    <property type="match status" value="1"/>
</dbReference>
<comment type="caution">
    <text evidence="11">The sequence shown here is derived from an EMBL/GenBank/DDBJ whole genome shotgun (WGS) entry which is preliminary data.</text>
</comment>
<dbReference type="InterPro" id="IPR016039">
    <property type="entry name" value="Thiolase-like"/>
</dbReference>
<dbReference type="PROSITE" id="PS00012">
    <property type="entry name" value="PHOSPHOPANTETHEINE"/>
    <property type="match status" value="1"/>
</dbReference>
<dbReference type="Pfam" id="PF22621">
    <property type="entry name" value="CurL-like_PKS_C"/>
    <property type="match status" value="1"/>
</dbReference>
<dbReference type="PANTHER" id="PTHR43775">
    <property type="entry name" value="FATTY ACID SYNTHASE"/>
    <property type="match status" value="1"/>
</dbReference>
<proteinExistence type="predicted"/>
<dbReference type="Pfam" id="PF00668">
    <property type="entry name" value="Condensation"/>
    <property type="match status" value="1"/>
</dbReference>
<keyword evidence="3" id="KW-0596">Phosphopantetheine</keyword>
<dbReference type="InterPro" id="IPR018201">
    <property type="entry name" value="Ketoacyl_synth_AS"/>
</dbReference>
<dbReference type="EMBL" id="CAJOBA010003680">
    <property type="protein sequence ID" value="CAF3689539.1"/>
    <property type="molecule type" value="Genomic_DNA"/>
</dbReference>
<dbReference type="EMBL" id="CAJNOK010003680">
    <property type="protein sequence ID" value="CAF0910437.1"/>
    <property type="molecule type" value="Genomic_DNA"/>
</dbReference>
<evidence type="ECO:0000256" key="4">
    <source>
        <dbReference type="ARBA" id="ARBA00022553"/>
    </source>
</evidence>
<dbReference type="InterPro" id="IPR003819">
    <property type="entry name" value="TauD/TfdA-like"/>
</dbReference>
<organism evidence="11 12">
    <name type="scientific">Didymodactylos carnosus</name>
    <dbReference type="NCBI Taxonomy" id="1234261"/>
    <lineage>
        <taxon>Eukaryota</taxon>
        <taxon>Metazoa</taxon>
        <taxon>Spiralia</taxon>
        <taxon>Gnathifera</taxon>
        <taxon>Rotifera</taxon>
        <taxon>Eurotatoria</taxon>
        <taxon>Bdelloidea</taxon>
        <taxon>Philodinida</taxon>
        <taxon>Philodinidae</taxon>
        <taxon>Didymodactylos</taxon>
    </lineage>
</organism>
<dbReference type="InterPro" id="IPR016035">
    <property type="entry name" value="Acyl_Trfase/lysoPLipase"/>
</dbReference>
<dbReference type="Gene3D" id="3.30.70.3290">
    <property type="match status" value="1"/>
</dbReference>
<dbReference type="SMART" id="SM00825">
    <property type="entry name" value="PKS_KS"/>
    <property type="match status" value="1"/>
</dbReference>
<evidence type="ECO:0000313" key="12">
    <source>
        <dbReference type="Proteomes" id="UP000682733"/>
    </source>
</evidence>
<dbReference type="Gene3D" id="3.40.47.10">
    <property type="match status" value="2"/>
</dbReference>
<dbReference type="SUPFAM" id="SSF52777">
    <property type="entry name" value="CoA-dependent acyltransferases"/>
    <property type="match status" value="1"/>
</dbReference>
<dbReference type="SMART" id="SM00823">
    <property type="entry name" value="PKS_PP"/>
    <property type="match status" value="1"/>
</dbReference>
<dbReference type="PROSITE" id="PS00455">
    <property type="entry name" value="AMP_BINDING"/>
    <property type="match status" value="1"/>
</dbReference>
<evidence type="ECO:0000256" key="6">
    <source>
        <dbReference type="ARBA" id="ARBA00023002"/>
    </source>
</evidence>
<dbReference type="SUPFAM" id="SSF47336">
    <property type="entry name" value="ACP-like"/>
    <property type="match status" value="2"/>
</dbReference>
<dbReference type="SUPFAM" id="SSF56601">
    <property type="entry name" value="beta-lactamase/transpeptidase-like"/>
    <property type="match status" value="1"/>
</dbReference>
<dbReference type="InterPro" id="IPR020845">
    <property type="entry name" value="AMP-binding_CS"/>
</dbReference>
<keyword evidence="5" id="KW-0808">Transferase</keyword>
<dbReference type="Gene3D" id="3.40.366.10">
    <property type="entry name" value="Malonyl-Coenzyme A Acyl Carrier Protein, domain 2"/>
    <property type="match status" value="1"/>
</dbReference>
<dbReference type="InterPro" id="IPR014031">
    <property type="entry name" value="Ketoacyl_synth_C"/>
</dbReference>
<dbReference type="SUPFAM" id="SSF56801">
    <property type="entry name" value="Acetyl-CoA synthetase-like"/>
    <property type="match status" value="1"/>
</dbReference>
<dbReference type="Pfam" id="PF00698">
    <property type="entry name" value="Acyl_transf_1"/>
    <property type="match status" value="1"/>
</dbReference>
<dbReference type="InterPro" id="IPR014043">
    <property type="entry name" value="Acyl_transferase_dom"/>
</dbReference>
<dbReference type="InterPro" id="IPR036736">
    <property type="entry name" value="ACP-like_sf"/>
</dbReference>
<dbReference type="Gene3D" id="3.60.130.10">
    <property type="entry name" value="Clavaminate synthase-like"/>
    <property type="match status" value="1"/>
</dbReference>
<evidence type="ECO:0000313" key="11">
    <source>
        <dbReference type="EMBL" id="CAF3689539.1"/>
    </source>
</evidence>
<dbReference type="InterPro" id="IPR042098">
    <property type="entry name" value="TauD-like_sf"/>
</dbReference>
<dbReference type="Gene3D" id="3.40.710.10">
    <property type="entry name" value="DD-peptidase/beta-lactamase superfamily"/>
    <property type="match status" value="1"/>
</dbReference>
<dbReference type="GO" id="GO:0004315">
    <property type="term" value="F:3-oxoacyl-[acyl-carrier-protein] synthase activity"/>
    <property type="evidence" value="ECO:0007669"/>
    <property type="project" value="InterPro"/>
</dbReference>
<dbReference type="GO" id="GO:0006633">
    <property type="term" value="P:fatty acid biosynthetic process"/>
    <property type="evidence" value="ECO:0007669"/>
    <property type="project" value="InterPro"/>
</dbReference>
<dbReference type="Gene3D" id="3.40.50.12780">
    <property type="entry name" value="N-terminal domain of ligase-like"/>
    <property type="match status" value="1"/>
</dbReference>
<dbReference type="PROSITE" id="PS00606">
    <property type="entry name" value="KS3_1"/>
    <property type="match status" value="1"/>
</dbReference>
<gene>
    <name evidence="10" type="ORF">OVA965_LOCUS10092</name>
    <name evidence="11" type="ORF">TMI583_LOCUS10087</name>
</gene>
<reference evidence="11" key="1">
    <citation type="submission" date="2021-02" db="EMBL/GenBank/DDBJ databases">
        <authorList>
            <person name="Nowell W R."/>
        </authorList>
    </citation>
    <scope>NUCLEOTIDE SEQUENCE</scope>
</reference>
<evidence type="ECO:0000313" key="10">
    <source>
        <dbReference type="EMBL" id="CAF0910437.1"/>
    </source>
</evidence>
<dbReference type="SMART" id="SM00827">
    <property type="entry name" value="PKS_AT"/>
    <property type="match status" value="1"/>
</dbReference>
<evidence type="ECO:0000256" key="1">
    <source>
        <dbReference type="ARBA" id="ARBA00012873"/>
    </source>
</evidence>
<dbReference type="SUPFAM" id="SSF51197">
    <property type="entry name" value="Clavaminate synthase-like"/>
    <property type="match status" value="1"/>
</dbReference>
<keyword evidence="4" id="KW-0597">Phosphoprotein</keyword>
<dbReference type="CDD" id="cd05930">
    <property type="entry name" value="A_NRPS"/>
    <property type="match status" value="1"/>
</dbReference>
<dbReference type="InterPro" id="IPR001242">
    <property type="entry name" value="Condensation_dom"/>
</dbReference>
<dbReference type="Gene3D" id="3.30.559.30">
    <property type="entry name" value="Nonribosomal peptide synthetase, condensation domain"/>
    <property type="match status" value="1"/>
</dbReference>
<dbReference type="Pfam" id="PF02801">
    <property type="entry name" value="Ketoacyl-synt_C"/>
    <property type="match status" value="1"/>
</dbReference>
<dbReference type="Proteomes" id="UP000677228">
    <property type="component" value="Unassembled WGS sequence"/>
</dbReference>
<dbReference type="InterPro" id="IPR000873">
    <property type="entry name" value="AMP-dep_synth/lig_dom"/>
</dbReference>
<evidence type="ECO:0000256" key="5">
    <source>
        <dbReference type="ARBA" id="ARBA00022679"/>
    </source>
</evidence>
<name>A0A8S2HVK9_9BILA</name>
<dbReference type="SUPFAM" id="SSF53901">
    <property type="entry name" value="Thiolase-like"/>
    <property type="match status" value="1"/>
</dbReference>
<dbReference type="Gene3D" id="1.10.1200.10">
    <property type="entry name" value="ACP-like"/>
    <property type="match status" value="2"/>
</dbReference>
<protein>
    <recommendedName>
        <fullName evidence="2">Fatty acid synthase</fullName>
        <ecNumber evidence="1">2.3.1.85</ecNumber>
    </recommendedName>
</protein>
<dbReference type="InterPro" id="IPR009081">
    <property type="entry name" value="PP-bd_ACP"/>
</dbReference>
<dbReference type="PANTHER" id="PTHR43775:SF51">
    <property type="entry name" value="INACTIVE PHENOLPHTHIOCEROL SYNTHESIS POLYKETIDE SYNTHASE TYPE I PKS1-RELATED"/>
    <property type="match status" value="1"/>
</dbReference>
<dbReference type="GO" id="GO:0016491">
    <property type="term" value="F:oxidoreductase activity"/>
    <property type="evidence" value="ECO:0007669"/>
    <property type="project" value="UniProtKB-KW"/>
</dbReference>
<dbReference type="Gene3D" id="3.30.300.30">
    <property type="match status" value="1"/>
</dbReference>
<dbReference type="InterPro" id="IPR006162">
    <property type="entry name" value="Ppantetheine_attach_site"/>
</dbReference>
<comment type="catalytic activity">
    <reaction evidence="7">
        <text>acetyl-CoA + n malonyl-CoA + 2n NADPH + 2n H(+) = a long-chain fatty acid + (n+1) CoA + n CO2 + 2n NADP(+).</text>
        <dbReference type="EC" id="2.3.1.85"/>
    </reaction>
</comment>
<dbReference type="InterPro" id="IPR050091">
    <property type="entry name" value="PKS_NRPS_Biosynth_Enz"/>
</dbReference>
<evidence type="ECO:0000259" key="8">
    <source>
        <dbReference type="PROSITE" id="PS50075"/>
    </source>
</evidence>
<dbReference type="InterPro" id="IPR020841">
    <property type="entry name" value="PKS_Beta-ketoAc_synthase_dom"/>
</dbReference>
<evidence type="ECO:0000256" key="7">
    <source>
        <dbReference type="ARBA" id="ARBA00044883"/>
    </source>
</evidence>
<dbReference type="SUPFAM" id="SSF52151">
    <property type="entry name" value="FabD/lysophospholipase-like"/>
    <property type="match status" value="1"/>
</dbReference>
<dbReference type="PROSITE" id="PS50075">
    <property type="entry name" value="CARRIER"/>
    <property type="match status" value="2"/>
</dbReference>
<sequence length="2296" mass="256372">IMTKHLTGYQNLPLVTDANNDGQSTTQLELGHPAYVSYIELTPPLADKLRELSTIGDCSDTLVGSVLSTRMNQNAPKELFAPLINTLALRTILPENDDATLLDIIERVKETVLMAMENQTCSFADIVSCLRMANESSKERQHPFLPVFRVLFEMNSYRHVDRQHQFDDGSVWTMNTDLNMIFPFTKSDIDMHAVETGLGSTIHISFRVNVRLLKPATIEKLVQCFFGVVEIVVREPRCTKRTLWNDLHVIRSNLVIHECLLDQVRRNSNEICIIQDNIKWSFRQLYDLIKSVAVSLQQKFNVQSGSIVALCMHRSTHLIAAMFGVLMTGAGYVYVDPTLPFQRILKLIELTSSTLVLCDNDAYEFLNVKLNKMIKIALINELYQLGSLAASYICPLVKPTDICYIIFTSGTTGEPKGIRIQHQAVVRRTHMHEYLRIQPSSRVAHVSSCSFDGYILEVYAALLNGACVVIYKNAQVMEPRSLARLFKVDGIMHAFLPTPIFNMMAEYVPNAFSNMISVMSAGDRANAKLMRRVLSESDPPPQQLINAYGPSETTCISTWYYVTLSALNTLIEHGLPVPIGSALPDTPLYIVRPNTLQLDDDGELLVGGFGVSPGYLNLSDRTDVKCLPTNPFSATDHRPLYRAGDHVHRLSDGNLQFIGRYDNQVKIDSCRIELSEIESHIKHCPDVLDAVVTVRNDVIPNTESIVAYIKPTNISPLHIRQHLSNHLPRYMIPTCIVPVSNLPIVGGKIDRSSLPKPDINAVDHVSDKLLKSAEKSVIDKLQDAWQHVLGSDRSFKHTDDFFLSGRKSFTVVHLHSMLETLFHIELDIIQLFVHTTFASQLQWLMSIETPRQSDSVVASEPILSSNHQSCQSITYDKTNKIAIIGMSARYGPVETVEDLWTELCNGSDLCTRVLHDELSKQEHLREMLKCCPNYVQARCMMTNANCFDHVFFKMTKRDADITDPQHRILLEAAYEALEDAGIIPEEYGEIGNMTDGAPTFVAYKLGLTGPAMALQTACSSSGTALHVALRCIEAGDCDVALVAGATRGWLYSPARYGHVQNRFCRSFDERADGVVGGDGVAVIVLMRSQEAIRSGYSIRSIITGHAINNDGYKKNSFAITNSDMQAACMSRALRTANIEDPISEVVFVEAHGSGTSLGDLLEVQALTKAYGDENNSTSKIHLGSVKTNIGHAAHAGTLASLIKATLVVETGIIPPTVHFQKFSPLIAHLKHPFIVNSTCVKWPHSPRRAAVSTLGQGGTNSHFILEQFMPSTNDLVQQMSSHQIFVLSAKDLEALKKIKKRLAAHLTKLKAEQHDHLAYTLACGRKTYEMREFIVAMSLEDLHQKLTVSQSFVQPCDTPVSIVFLLPGQGAQFVGMARNLHKNYPVYAKIVEECLNYIKNPAIRQSIVDCLLTTEKSMPSELLVQCYAQLSLFITEYALANLFIALNIKPNYLIGHSSGEIVAACLAHVFTVEDAINLLEYRCELMTSSTLPRSSMLAVQIHDDIDELRQEFQIAPPCFLENQELNPFLNCLGFLWSQGAAKNIHWSPLFYSAHLQRISLPTYPFKRIICVANNHPQLTDFEKLIKDESTCMYPKSVSMGLSVMPTNVSSQSTNTKAPWNVRQSNKTYIGGCSIKMIEFSSERIHHPVTMAYTNSLQSGFYTSIFTRALYFEFVDSGIIEADTLLIDLLPEDMPFNLPTHVTCLTLKHLADGSSGLLPPSCNSVQDLLNALGSCAVSLKSNRESPDIFAISLLGHSLAAIVQMSYVELIYDKIIYPLNLSGTEIFGNETFAPAVGLSSTIGDMEYLLTSVYGKCIVSRLPILNGIRKAFENYNVPLIGTEQIVPILHLDTAQALLVTSTGNIPASTLQSIVQKTFGHAATSTTSKRPWLNFRNVIMECLCQLTGSKTDHHSLDVTFEQFGVDSLQAITLVDLLSRRLNRELPVDIVYKYPTIDTLSDRIQQLMKVGDCAAISAPTNYILSEQAGMPKVYLSTGDRSLSSLLTFIDRTKSQLLNELTRCGALLFRDFDVTTSDQFAQVAQALAATNKSFLDYKDGISKRLHIAKNVFTSTEYPKHADMALHNEMSYATEMPTQILFFCEVSPASGCGDETPIGDSREIYRSIDPMIRAAFINRRLLYIHNMPNHDQGIGKSWQDTYQTESREEVERFLREKNIDFIWLPNGGLRTTRSVDAVKKHPLTGDWLWCNHAHLFHPSDLPLETRRTLEARLKPMDMPKNCFFADNKEAIPVEYLTHVRQVLQTHQIKWTWQRGDVLVLDNYRTAHGRAAFSGDCRILVAMC</sequence>
<evidence type="ECO:0000256" key="2">
    <source>
        <dbReference type="ARBA" id="ARBA00018769"/>
    </source>
</evidence>
<dbReference type="Proteomes" id="UP000682733">
    <property type="component" value="Unassembled WGS sequence"/>
</dbReference>
<dbReference type="GO" id="GO:0004312">
    <property type="term" value="F:fatty acid synthase activity"/>
    <property type="evidence" value="ECO:0007669"/>
    <property type="project" value="UniProtKB-EC"/>
</dbReference>
<dbReference type="EC" id="2.3.1.85" evidence="1"/>
<dbReference type="InterPro" id="IPR020806">
    <property type="entry name" value="PKS_PP-bd"/>
</dbReference>
<dbReference type="Pfam" id="PF00109">
    <property type="entry name" value="ketoacyl-synt"/>
    <property type="match status" value="2"/>
</dbReference>
<evidence type="ECO:0000259" key="9">
    <source>
        <dbReference type="PROSITE" id="PS52004"/>
    </source>
</evidence>
<evidence type="ECO:0000256" key="3">
    <source>
        <dbReference type="ARBA" id="ARBA00022450"/>
    </source>
</evidence>
<dbReference type="InterPro" id="IPR014030">
    <property type="entry name" value="Ketoacyl_synth_N"/>
</dbReference>
<dbReference type="InterPro" id="IPR045851">
    <property type="entry name" value="AMP-bd_C_sf"/>
</dbReference>
<accession>A0A8S2HVK9</accession>
<dbReference type="Pfam" id="PF02668">
    <property type="entry name" value="TauD"/>
    <property type="match status" value="1"/>
</dbReference>
<keyword evidence="6" id="KW-0560">Oxidoreductase</keyword>
<dbReference type="CDD" id="cd00833">
    <property type="entry name" value="PKS"/>
    <property type="match status" value="1"/>
</dbReference>
<dbReference type="InterPro" id="IPR012338">
    <property type="entry name" value="Beta-lactam/transpept-like"/>
</dbReference>
<dbReference type="Pfam" id="PF00550">
    <property type="entry name" value="PP-binding"/>
    <property type="match status" value="1"/>
</dbReference>
<dbReference type="InterPro" id="IPR001227">
    <property type="entry name" value="Ac_transferase_dom_sf"/>
</dbReference>
<feature type="domain" description="Ketosynthase family 3 (KS3)" evidence="9">
    <location>
        <begin position="878"/>
        <end position="1267"/>
    </location>
</feature>
<dbReference type="InterPro" id="IPR042099">
    <property type="entry name" value="ANL_N_sf"/>
</dbReference>
<feature type="non-terminal residue" evidence="11">
    <location>
        <position position="2296"/>
    </location>
</feature>
<dbReference type="Pfam" id="PF00501">
    <property type="entry name" value="AMP-binding"/>
    <property type="match status" value="1"/>
</dbReference>